<accession>A0ABS6ZAL2</accession>
<reference evidence="2 3" key="1">
    <citation type="submission" date="2019-12" db="EMBL/GenBank/DDBJ databases">
        <title>Genome sequence of Streptomyces bambusae.</title>
        <authorList>
            <person name="Bansal K."/>
            <person name="Choksket S."/>
            <person name="Korpole S."/>
            <person name="Patil P.B."/>
        </authorList>
    </citation>
    <scope>NUCLEOTIDE SEQUENCE [LARGE SCALE GENOMIC DNA]</scope>
    <source>
        <strain evidence="2 3">SK60</strain>
    </source>
</reference>
<keyword evidence="1" id="KW-0472">Membrane</keyword>
<sequence>MPVRAWRSGWTWLLGAALLAPCAYWSAWLRTPESRKDDVLAVAAAVRGTARPGDAVLFMPSRRREWLLSSPHLYEGLHDLALDRAPTASHTLQGTELPSQEIRARLMEAPRVLALADPADQPLDAYPREAVKRQTLAAHFDLCEVREVRGARVLLYAQSGNCP</sequence>
<dbReference type="Proteomes" id="UP000812013">
    <property type="component" value="Unassembled WGS sequence"/>
</dbReference>
<dbReference type="EMBL" id="WTFF01000179">
    <property type="protein sequence ID" value="MBW5484621.1"/>
    <property type="molecule type" value="Genomic_DNA"/>
</dbReference>
<keyword evidence="3" id="KW-1185">Reference proteome</keyword>
<keyword evidence="1" id="KW-0812">Transmembrane</keyword>
<evidence type="ECO:0000313" key="2">
    <source>
        <dbReference type="EMBL" id="MBW5484621.1"/>
    </source>
</evidence>
<feature type="transmembrane region" description="Helical" evidence="1">
    <location>
        <begin position="12"/>
        <end position="29"/>
    </location>
</feature>
<proteinExistence type="predicted"/>
<comment type="caution">
    <text evidence="2">The sequence shown here is derived from an EMBL/GenBank/DDBJ whole genome shotgun (WGS) entry which is preliminary data.</text>
</comment>
<dbReference type="RefSeq" id="WP_219669278.1">
    <property type="nucleotide sequence ID" value="NZ_WTFF01000179.1"/>
</dbReference>
<gene>
    <name evidence="2" type="ORF">GPJ59_22765</name>
</gene>
<evidence type="ECO:0000313" key="3">
    <source>
        <dbReference type="Proteomes" id="UP000812013"/>
    </source>
</evidence>
<protein>
    <submittedName>
        <fullName evidence="2">Uncharacterized protein</fullName>
    </submittedName>
</protein>
<organism evidence="2 3">
    <name type="scientific">Streptomyces bambusae</name>
    <dbReference type="NCBI Taxonomy" id="1550616"/>
    <lineage>
        <taxon>Bacteria</taxon>
        <taxon>Bacillati</taxon>
        <taxon>Actinomycetota</taxon>
        <taxon>Actinomycetes</taxon>
        <taxon>Kitasatosporales</taxon>
        <taxon>Streptomycetaceae</taxon>
        <taxon>Streptomyces</taxon>
    </lineage>
</organism>
<evidence type="ECO:0000256" key="1">
    <source>
        <dbReference type="SAM" id="Phobius"/>
    </source>
</evidence>
<name>A0ABS6ZAL2_9ACTN</name>
<keyword evidence="1" id="KW-1133">Transmembrane helix</keyword>